<reference evidence="2" key="1">
    <citation type="journal article" date="2019" name="Int. J. Syst. Evol. Microbiol.">
        <title>The Global Catalogue of Microorganisms (GCM) 10K type strain sequencing project: providing services to taxonomists for standard genome sequencing and annotation.</title>
        <authorList>
            <consortium name="The Broad Institute Genomics Platform"/>
            <consortium name="The Broad Institute Genome Sequencing Center for Infectious Disease"/>
            <person name="Wu L."/>
            <person name="Ma J."/>
        </authorList>
    </citation>
    <scope>NUCLEOTIDE SEQUENCE [LARGE SCALE GENOMIC DNA]</scope>
    <source>
        <strain evidence="2">KCTC 42447</strain>
    </source>
</reference>
<dbReference type="EMBL" id="JBHRXZ010000003">
    <property type="protein sequence ID" value="MFC3606597.1"/>
    <property type="molecule type" value="Genomic_DNA"/>
</dbReference>
<evidence type="ECO:0000313" key="1">
    <source>
        <dbReference type="EMBL" id="MFC3606597.1"/>
    </source>
</evidence>
<dbReference type="Pfam" id="PF11379">
    <property type="entry name" value="DUF3182"/>
    <property type="match status" value="1"/>
</dbReference>
<keyword evidence="2" id="KW-1185">Reference proteome</keyword>
<dbReference type="SUPFAM" id="SSF56059">
    <property type="entry name" value="Glutathione synthetase ATP-binding domain-like"/>
    <property type="match status" value="1"/>
</dbReference>
<dbReference type="InterPro" id="IPR021519">
    <property type="entry name" value="DUF3182"/>
</dbReference>
<accession>A0ABV7T0D6</accession>
<name>A0ABV7T0D6_9GAMM</name>
<evidence type="ECO:0000313" key="2">
    <source>
        <dbReference type="Proteomes" id="UP001595630"/>
    </source>
</evidence>
<protein>
    <submittedName>
        <fullName evidence="1">DUF3182 family protein</fullName>
    </submittedName>
</protein>
<comment type="caution">
    <text evidence="1">The sequence shown here is derived from an EMBL/GenBank/DDBJ whole genome shotgun (WGS) entry which is preliminary data.</text>
</comment>
<organism evidence="1 2">
    <name type="scientific">Stutzerimonas tarimensis</name>
    <dbReference type="NCBI Taxonomy" id="1507735"/>
    <lineage>
        <taxon>Bacteria</taxon>
        <taxon>Pseudomonadati</taxon>
        <taxon>Pseudomonadota</taxon>
        <taxon>Gammaproteobacteria</taxon>
        <taxon>Pseudomonadales</taxon>
        <taxon>Pseudomonadaceae</taxon>
        <taxon>Stutzerimonas</taxon>
    </lineage>
</organism>
<dbReference type="RefSeq" id="WP_386360778.1">
    <property type="nucleotide sequence ID" value="NZ_JBHRXZ010000003.1"/>
</dbReference>
<proteinExistence type="predicted"/>
<sequence>MSAADLRRKVCTFPNRVVEPEHERVVHRLLAERLARLTGTSFAGDYSVDRVPAQGAYLVPSATLVGLDEAARVGVTSERDLFGGVVPHAFIATKAITHPLVDPQARAPLGWSTAFGERVEGSVLEGYSAFSMADAEQAGRRLLAGGALRVKPVNATAGRGQVRIDNETALIQALHAIDSEEVEKCGLVLERHLEQVATISVGQVRIGERVISYHGTQRLTTDNSGEQVYGGSDLWVVQGGFEDLLALDLSESVRLAVEQARCYDEAASGCYPGFFASRRNYDVACGVTPKGRRCSGVLEQSWRIGGASSAEIFALEMLGRPGGPERLCASSVEIYGEGALLPDGATVLYQGQDAHVGPISKCVTLEDYGDPV</sequence>
<dbReference type="Proteomes" id="UP001595630">
    <property type="component" value="Unassembled WGS sequence"/>
</dbReference>
<gene>
    <name evidence="1" type="ORF">ACFOMF_02195</name>
</gene>